<evidence type="ECO:0000256" key="7">
    <source>
        <dbReference type="ARBA" id="ARBA00023136"/>
    </source>
</evidence>
<dbReference type="InterPro" id="IPR001828">
    <property type="entry name" value="ANF_lig-bd_rcpt"/>
</dbReference>
<evidence type="ECO:0000256" key="11">
    <source>
        <dbReference type="SAM" id="Phobius"/>
    </source>
</evidence>
<keyword evidence="6" id="KW-0297">G-protein coupled receptor</keyword>
<evidence type="ECO:0000313" key="13">
    <source>
        <dbReference type="EMBL" id="MBN3294631.1"/>
    </source>
</evidence>
<sequence length="389" mass="43915">MISKRVFYFRFSPRGFRWMQTMIFAISEINNRQDLLPNITLGHTIMDSCDHIKTSTKSALIQLNGQEGEDGSFSCFAAGRPAVNVSYFASCSCLSKKKNFPYFMRTITSDAFQIMNMHMHGPQSRKPCSSLESFETLYHYMRDVCFLTLGEEVSFDKNGDPIPSYDLINWQMGQDGSIEFVKVGYYNATLSMETELLINNHNIVAWRVCSEVCESCNPGTRRTHRKGQPTCSFDYIPCADGDFSNQADAVECLKCSLERWSNEAKDQCIIVISIVWLTTSPPYAIQNTKYHCAKIILECSFGSNIGFWCVLGYIGFLASLCFIIAFLARKLPVNFNKAKFIVDVLYFALWISFIPAYVSTSGKYTVAVELFAILASAFGLLVCIFAPKC</sequence>
<reference evidence="13" key="1">
    <citation type="journal article" date="2021" name="Cell">
        <title>Tracing the genetic footprints of vertebrate landing in non-teleost ray-finned fishes.</title>
        <authorList>
            <person name="Bi X."/>
            <person name="Wang K."/>
            <person name="Yang L."/>
            <person name="Pan H."/>
            <person name="Jiang H."/>
            <person name="Wei Q."/>
            <person name="Fang M."/>
            <person name="Yu H."/>
            <person name="Zhu C."/>
            <person name="Cai Y."/>
            <person name="He Y."/>
            <person name="Gan X."/>
            <person name="Zeng H."/>
            <person name="Yu D."/>
            <person name="Zhu Y."/>
            <person name="Jiang H."/>
            <person name="Qiu Q."/>
            <person name="Yang H."/>
            <person name="Zhang Y.E."/>
            <person name="Wang W."/>
            <person name="Zhu M."/>
            <person name="He S."/>
            <person name="Zhang G."/>
        </authorList>
    </citation>
    <scope>NUCLEOTIDE SEQUENCE</scope>
    <source>
        <strain evidence="13">Bchr_001</strain>
    </source>
</reference>
<dbReference type="PANTHER" id="PTHR24061:SF511">
    <property type="entry name" value="EXTRACELLULAR CALCIUM-SENSING RECEPTOR-RELATED"/>
    <property type="match status" value="1"/>
</dbReference>
<name>A0ABS2Z6I2_POLSE</name>
<evidence type="ECO:0000256" key="3">
    <source>
        <dbReference type="ARBA" id="ARBA00022692"/>
    </source>
</evidence>
<keyword evidence="9" id="KW-0325">Glycoprotein</keyword>
<evidence type="ECO:0000256" key="8">
    <source>
        <dbReference type="ARBA" id="ARBA00023170"/>
    </source>
</evidence>
<evidence type="ECO:0000259" key="12">
    <source>
        <dbReference type="PROSITE" id="PS50259"/>
    </source>
</evidence>
<dbReference type="Proteomes" id="UP001166052">
    <property type="component" value="Unassembled WGS sequence"/>
</dbReference>
<dbReference type="InterPro" id="IPR028082">
    <property type="entry name" value="Peripla_BP_I"/>
</dbReference>
<dbReference type="Gene3D" id="3.40.50.2300">
    <property type="match status" value="3"/>
</dbReference>
<dbReference type="InterPro" id="IPR011500">
    <property type="entry name" value="GPCR_3_9-Cys_dom"/>
</dbReference>
<feature type="transmembrane region" description="Helical" evidence="11">
    <location>
        <begin position="305"/>
        <end position="328"/>
    </location>
</feature>
<keyword evidence="4" id="KW-0732">Signal</keyword>
<keyword evidence="5 11" id="KW-1133">Transmembrane helix</keyword>
<gene>
    <name evidence="13" type="primary">Vmn2r26</name>
    <name evidence="13" type="ORF">GTO92_0018983</name>
</gene>
<dbReference type="PANTHER" id="PTHR24061">
    <property type="entry name" value="CALCIUM-SENSING RECEPTOR-RELATED"/>
    <property type="match status" value="1"/>
</dbReference>
<evidence type="ECO:0000313" key="14">
    <source>
        <dbReference type="Proteomes" id="UP001166052"/>
    </source>
</evidence>
<dbReference type="PRINTS" id="PR00248">
    <property type="entry name" value="GPCRMGR"/>
</dbReference>
<keyword evidence="3 11" id="KW-0812">Transmembrane</keyword>
<evidence type="ECO:0000256" key="1">
    <source>
        <dbReference type="ARBA" id="ARBA00004651"/>
    </source>
</evidence>
<keyword evidence="7 11" id="KW-0472">Membrane</keyword>
<dbReference type="InterPro" id="IPR000068">
    <property type="entry name" value="GPCR_3_Ca_sens_rcpt-rel"/>
</dbReference>
<feature type="non-terminal residue" evidence="13">
    <location>
        <position position="1"/>
    </location>
</feature>
<keyword evidence="8" id="KW-0675">Receptor</keyword>
<dbReference type="PROSITE" id="PS50259">
    <property type="entry name" value="G_PROTEIN_RECEP_F3_4"/>
    <property type="match status" value="1"/>
</dbReference>
<evidence type="ECO:0000256" key="9">
    <source>
        <dbReference type="ARBA" id="ARBA00023180"/>
    </source>
</evidence>
<organism evidence="13 14">
    <name type="scientific">Polypterus senegalus</name>
    <name type="common">Senegal bichir</name>
    <dbReference type="NCBI Taxonomy" id="55291"/>
    <lineage>
        <taxon>Eukaryota</taxon>
        <taxon>Metazoa</taxon>
        <taxon>Chordata</taxon>
        <taxon>Craniata</taxon>
        <taxon>Vertebrata</taxon>
        <taxon>Euteleostomi</taxon>
        <taxon>Actinopterygii</taxon>
        <taxon>Polypteriformes</taxon>
        <taxon>Polypteridae</taxon>
        <taxon>Polypterus</taxon>
    </lineage>
</organism>
<proteinExistence type="predicted"/>
<dbReference type="Gene3D" id="2.10.50.30">
    <property type="entry name" value="GPCR, family 3, nine cysteines domain"/>
    <property type="match status" value="1"/>
</dbReference>
<feature type="transmembrane region" description="Helical" evidence="11">
    <location>
        <begin position="364"/>
        <end position="386"/>
    </location>
</feature>
<accession>A0ABS2Z6I2</accession>
<dbReference type="InterPro" id="IPR000337">
    <property type="entry name" value="GPCR_3"/>
</dbReference>
<keyword evidence="10" id="KW-0807">Transducer</keyword>
<feature type="non-terminal residue" evidence="13">
    <location>
        <position position="389"/>
    </location>
</feature>
<dbReference type="Pfam" id="PF01094">
    <property type="entry name" value="ANF_receptor"/>
    <property type="match status" value="1"/>
</dbReference>
<feature type="domain" description="G-protein coupled receptors family 3 profile" evidence="12">
    <location>
        <begin position="270"/>
        <end position="389"/>
    </location>
</feature>
<dbReference type="InterPro" id="IPR038550">
    <property type="entry name" value="GPCR_3_9-Cys_sf"/>
</dbReference>
<dbReference type="EMBL" id="JAAWVN010027456">
    <property type="protein sequence ID" value="MBN3294631.1"/>
    <property type="molecule type" value="Genomic_DNA"/>
</dbReference>
<keyword evidence="2" id="KW-1003">Cell membrane</keyword>
<keyword evidence="14" id="KW-1185">Reference proteome</keyword>
<protein>
    <submittedName>
        <fullName evidence="13">V2R26 protein</fullName>
    </submittedName>
</protein>
<comment type="caution">
    <text evidence="13">The sequence shown here is derived from an EMBL/GenBank/DDBJ whole genome shotgun (WGS) entry which is preliminary data.</text>
</comment>
<evidence type="ECO:0000256" key="10">
    <source>
        <dbReference type="ARBA" id="ARBA00023224"/>
    </source>
</evidence>
<evidence type="ECO:0000256" key="2">
    <source>
        <dbReference type="ARBA" id="ARBA00022475"/>
    </source>
</evidence>
<evidence type="ECO:0000256" key="5">
    <source>
        <dbReference type="ARBA" id="ARBA00022989"/>
    </source>
</evidence>
<dbReference type="SUPFAM" id="SSF53822">
    <property type="entry name" value="Periplasmic binding protein-like I"/>
    <property type="match status" value="2"/>
</dbReference>
<dbReference type="Pfam" id="PF00003">
    <property type="entry name" value="7tm_3"/>
    <property type="match status" value="1"/>
</dbReference>
<comment type="subcellular location">
    <subcellularLocation>
        <location evidence="1">Cell membrane</location>
        <topology evidence="1">Multi-pass membrane protein</topology>
    </subcellularLocation>
</comment>
<evidence type="ECO:0000256" key="6">
    <source>
        <dbReference type="ARBA" id="ARBA00023040"/>
    </source>
</evidence>
<feature type="transmembrane region" description="Helical" evidence="11">
    <location>
        <begin position="340"/>
        <end position="358"/>
    </location>
</feature>
<dbReference type="InterPro" id="IPR017978">
    <property type="entry name" value="GPCR_3_C"/>
</dbReference>
<evidence type="ECO:0000256" key="4">
    <source>
        <dbReference type="ARBA" id="ARBA00022729"/>
    </source>
</evidence>
<dbReference type="Pfam" id="PF07562">
    <property type="entry name" value="NCD3G"/>
    <property type="match status" value="1"/>
</dbReference>